<protein>
    <submittedName>
        <fullName evidence="1">Uncharacterized protein</fullName>
    </submittedName>
</protein>
<organism evidence="1">
    <name type="scientific">uncultured marine group II/III euryarchaeote KM3_18_D06</name>
    <dbReference type="NCBI Taxonomy" id="1457956"/>
    <lineage>
        <taxon>Archaea</taxon>
        <taxon>Methanobacteriati</taxon>
        <taxon>Methanobacteriota</taxon>
        <taxon>environmental samples</taxon>
    </lineage>
</organism>
<proteinExistence type="predicted"/>
<evidence type="ECO:0000313" key="1">
    <source>
        <dbReference type="EMBL" id="AIF05976.1"/>
    </source>
</evidence>
<reference evidence="1" key="1">
    <citation type="journal article" date="2014" name="Genome Biol. Evol.">
        <title>Pangenome evidence for extensive interdomain horizontal transfer affecting lineage core and shell genes in uncultured planktonic thaumarchaeota and euryarchaeota.</title>
        <authorList>
            <person name="Deschamps P."/>
            <person name="Zivanovic Y."/>
            <person name="Moreira D."/>
            <person name="Rodriguez-Valera F."/>
            <person name="Lopez-Garcia P."/>
        </authorList>
    </citation>
    <scope>NUCLEOTIDE SEQUENCE</scope>
</reference>
<dbReference type="EMBL" id="KF900756">
    <property type="protein sequence ID" value="AIF05976.1"/>
    <property type="molecule type" value="Genomic_DNA"/>
</dbReference>
<dbReference type="AlphaFoldDB" id="A0A075GPW7"/>
<sequence>MAVNFGALPVPIVDESADERTPWLVEALERRFQPTNRGLIVETRSHGVATHFLRVAEFELWLGEVEEQLQLTLGRRLAHAAAESEEWRQSASDREPPTPFFKRQQKQLEWANEDLQLRGLGNLELLSSSDKSAKLLVRDRAHPAIAAGIAASLWEKLANKRYRFHWTDDGASESLVTLDFDSRSIPSAEPVDGRWQNAEGTDGDMEGMHPLSLARHEGLGNWTIDGGRMMSLSQDLIVRFEETALPHLTDKSRQAEPTCEWNGVTDSERVKLWDAFAEASRNRFIASGEMVLVAEPEHWVHVGHRFLSRTGLGGVDTAETLDEHGGVRLTLKSVFHPAMTVGTLLGAWERAEARPASVRWSQGRSGHIVELRPRHDIAQD</sequence>
<name>A0A075GPW7_9EURY</name>
<accession>A0A075GPW7</accession>